<dbReference type="InterPro" id="IPR001584">
    <property type="entry name" value="Integrase_cat-core"/>
</dbReference>
<organism evidence="4 5">
    <name type="scientific">Candidatus Tagabacteria bacterium CG_4_9_14_0_2_um_filter_41_11</name>
    <dbReference type="NCBI Taxonomy" id="1975019"/>
    <lineage>
        <taxon>Bacteria</taxon>
        <taxon>Candidatus Tagaibacteriota</taxon>
    </lineage>
</organism>
<dbReference type="InterPro" id="IPR012337">
    <property type="entry name" value="RNaseH-like_sf"/>
</dbReference>
<evidence type="ECO:0000313" key="4">
    <source>
        <dbReference type="EMBL" id="PJC25011.1"/>
    </source>
</evidence>
<dbReference type="GO" id="GO:0006310">
    <property type="term" value="P:DNA recombination"/>
    <property type="evidence" value="ECO:0007669"/>
    <property type="project" value="UniProtKB-KW"/>
</dbReference>
<dbReference type="InterPro" id="IPR025246">
    <property type="entry name" value="IS30-like_HTH"/>
</dbReference>
<name>A0A2M8EQP0_9BACT</name>
<gene>
    <name evidence="4" type="ORF">CO056_02570</name>
</gene>
<dbReference type="GO" id="GO:0032196">
    <property type="term" value="P:transposition"/>
    <property type="evidence" value="ECO:0007669"/>
    <property type="project" value="TreeGrafter"/>
</dbReference>
<dbReference type="InterPro" id="IPR051917">
    <property type="entry name" value="Transposase-Integrase"/>
</dbReference>
<dbReference type="InterPro" id="IPR036397">
    <property type="entry name" value="RNaseH_sf"/>
</dbReference>
<dbReference type="PANTHER" id="PTHR10948:SF23">
    <property type="entry name" value="TRANSPOSASE INSI FOR INSERTION SEQUENCE ELEMENT IS30A-RELATED"/>
    <property type="match status" value="1"/>
</dbReference>
<dbReference type="GO" id="GO:0005829">
    <property type="term" value="C:cytosol"/>
    <property type="evidence" value="ECO:0007669"/>
    <property type="project" value="TreeGrafter"/>
</dbReference>
<accession>A0A2M8EQP0</accession>
<dbReference type="Proteomes" id="UP000230228">
    <property type="component" value="Unassembled WGS sequence"/>
</dbReference>
<evidence type="ECO:0000256" key="1">
    <source>
        <dbReference type="ARBA" id="ARBA00023172"/>
    </source>
</evidence>
<proteinExistence type="predicted"/>
<dbReference type="Gene3D" id="3.30.420.10">
    <property type="entry name" value="Ribonuclease H-like superfamily/Ribonuclease H"/>
    <property type="match status" value="1"/>
</dbReference>
<evidence type="ECO:0000313" key="5">
    <source>
        <dbReference type="Proteomes" id="UP000230228"/>
    </source>
</evidence>
<dbReference type="GO" id="GO:0015074">
    <property type="term" value="P:DNA integration"/>
    <property type="evidence" value="ECO:0007669"/>
    <property type="project" value="InterPro"/>
</dbReference>
<evidence type="ECO:0000256" key="2">
    <source>
        <dbReference type="SAM" id="MobiDB-lite"/>
    </source>
</evidence>
<dbReference type="GO" id="GO:0003676">
    <property type="term" value="F:nucleic acid binding"/>
    <property type="evidence" value="ECO:0007669"/>
    <property type="project" value="InterPro"/>
</dbReference>
<dbReference type="NCBIfam" id="NF033563">
    <property type="entry name" value="transpos_IS30"/>
    <property type="match status" value="1"/>
</dbReference>
<dbReference type="EMBL" id="PFSH01000036">
    <property type="protein sequence ID" value="PJC25011.1"/>
    <property type="molecule type" value="Genomic_DNA"/>
</dbReference>
<dbReference type="InterPro" id="IPR053392">
    <property type="entry name" value="Transposase_IS30-like"/>
</dbReference>
<reference evidence="5" key="1">
    <citation type="submission" date="2017-09" db="EMBL/GenBank/DDBJ databases">
        <title>Depth-based differentiation of microbial function through sediment-hosted aquifers and enrichment of novel symbionts in the deep terrestrial subsurface.</title>
        <authorList>
            <person name="Probst A.J."/>
            <person name="Ladd B."/>
            <person name="Jarett J.K."/>
            <person name="Geller-Mcgrath D.E."/>
            <person name="Sieber C.M.K."/>
            <person name="Emerson J.B."/>
            <person name="Anantharaman K."/>
            <person name="Thomas B.C."/>
            <person name="Malmstrom R."/>
            <person name="Stieglmeier M."/>
            <person name="Klingl A."/>
            <person name="Woyke T."/>
            <person name="Ryan C.M."/>
            <person name="Banfield J.F."/>
        </authorList>
    </citation>
    <scope>NUCLEOTIDE SEQUENCE [LARGE SCALE GENOMIC DNA]</scope>
</reference>
<comment type="caution">
    <text evidence="4">The sequence shown here is derived from an EMBL/GenBank/DDBJ whole genome shotgun (WGS) entry which is preliminary data.</text>
</comment>
<dbReference type="AlphaFoldDB" id="A0A2M8EQP0"/>
<dbReference type="PANTHER" id="PTHR10948">
    <property type="entry name" value="TRANSPOSASE"/>
    <property type="match status" value="1"/>
</dbReference>
<keyword evidence="1" id="KW-0233">DNA recombination</keyword>
<protein>
    <recommendedName>
        <fullName evidence="3">Integrase catalytic domain-containing protein</fullName>
    </recommendedName>
</protein>
<dbReference type="SUPFAM" id="SSF53098">
    <property type="entry name" value="Ribonuclease H-like"/>
    <property type="match status" value="1"/>
</dbReference>
<feature type="domain" description="Integrase catalytic" evidence="3">
    <location>
        <begin position="224"/>
        <end position="319"/>
    </location>
</feature>
<dbReference type="Pfam" id="PF13936">
    <property type="entry name" value="HTH_38"/>
    <property type="match status" value="1"/>
</dbReference>
<sequence length="329" mass="38494">MYMRHAQISRYKHFSRSERYELSILLKKGYSLRSIAEVLGRNPASVSREVKNNGTKGQYDSEKANDKSRTRRLYSKYQGMKIRENQEIEKYIHEKMILGWSPERIAGRIKLESGQSVSFKAIYKYVYCHPVGYSLAKYLKYRGRKRKKKAESKWGEIIKNRVFIDRRPKIINSRFRFGDFETDTMGRTRDASSETLVVSRERKSRFVLAKKVLQLRNAVDGLKDLLSPFPVCSVTFDNGPENARHQELKVATYFCNPYSSWQKGAVENAIGLIREYIPKKSDLADYTDEDISAIIDRINNTPMKCLKFRTPKEIFKDRFLKINKELCCT</sequence>
<dbReference type="PROSITE" id="PS50994">
    <property type="entry name" value="INTEGRASE"/>
    <property type="match status" value="1"/>
</dbReference>
<evidence type="ECO:0000259" key="3">
    <source>
        <dbReference type="PROSITE" id="PS50994"/>
    </source>
</evidence>
<dbReference type="GO" id="GO:0004803">
    <property type="term" value="F:transposase activity"/>
    <property type="evidence" value="ECO:0007669"/>
    <property type="project" value="TreeGrafter"/>
</dbReference>
<feature type="region of interest" description="Disordered" evidence="2">
    <location>
        <begin position="46"/>
        <end position="67"/>
    </location>
</feature>